<gene>
    <name evidence="3" type="ORF">I6U50_02575</name>
</gene>
<dbReference type="Proteomes" id="UP000635665">
    <property type="component" value="Unassembled WGS sequence"/>
</dbReference>
<reference evidence="3 4" key="1">
    <citation type="submission" date="2020-12" db="EMBL/GenBank/DDBJ databases">
        <title>Salegentibacter orientalis sp. nov., isolated from costal sediment.</title>
        <authorList>
            <person name="Lian F.-B."/>
        </authorList>
    </citation>
    <scope>NUCLEOTIDE SEQUENCE [LARGE SCALE GENOMIC DNA]</scope>
    <source>
        <strain evidence="3 4">F60176</strain>
    </source>
</reference>
<sequence length="165" mass="18606">MSRGFVKEDDQEEAPIIPPRAALPSGQTNYVTPNGLKELKEEEGNLIADRAGINIENETERRRAKAVIDGKLKLLRERITNARLLELTDQPKDEVRFGAWVVLKQDGRKQEFQIVGVDEADVKKQKIAFIAPIAKAVTGKRVGDKIDFLLGKESRKLEILKITYK</sequence>
<dbReference type="Pfam" id="PF01272">
    <property type="entry name" value="GreA_GreB"/>
    <property type="match status" value="1"/>
</dbReference>
<organism evidence="3 4">
    <name type="scientific">Salegentibacter maritimus</name>
    <dbReference type="NCBI Taxonomy" id="2794347"/>
    <lineage>
        <taxon>Bacteria</taxon>
        <taxon>Pseudomonadati</taxon>
        <taxon>Bacteroidota</taxon>
        <taxon>Flavobacteriia</taxon>
        <taxon>Flavobacteriales</taxon>
        <taxon>Flavobacteriaceae</taxon>
        <taxon>Salegentibacter</taxon>
    </lineage>
</organism>
<evidence type="ECO:0000256" key="1">
    <source>
        <dbReference type="SAM" id="MobiDB-lite"/>
    </source>
</evidence>
<comment type="caution">
    <text evidence="3">The sequence shown here is derived from an EMBL/GenBank/DDBJ whole genome shotgun (WGS) entry which is preliminary data.</text>
</comment>
<accession>A0ABS0TFT4</accession>
<feature type="domain" description="Transcription elongation factor GreA/GreB C-terminal" evidence="2">
    <location>
        <begin position="90"/>
        <end position="164"/>
    </location>
</feature>
<protein>
    <submittedName>
        <fullName evidence="3">GreA/GreB family elongation factor</fullName>
    </submittedName>
</protein>
<keyword evidence="3" id="KW-0251">Elongation factor</keyword>
<dbReference type="InterPro" id="IPR023459">
    <property type="entry name" value="Tscrpt_elong_fac_GreA/B_fam"/>
</dbReference>
<dbReference type="Gene3D" id="3.10.50.30">
    <property type="entry name" value="Transcription elongation factor, GreA/GreB, C-terminal domain"/>
    <property type="match status" value="1"/>
</dbReference>
<keyword evidence="4" id="KW-1185">Reference proteome</keyword>
<dbReference type="PANTHER" id="PTHR30437">
    <property type="entry name" value="TRANSCRIPTION ELONGATION FACTOR GREA"/>
    <property type="match status" value="1"/>
</dbReference>
<evidence type="ECO:0000313" key="4">
    <source>
        <dbReference type="Proteomes" id="UP000635665"/>
    </source>
</evidence>
<dbReference type="InterPro" id="IPR001437">
    <property type="entry name" value="Tscrpt_elong_fac_GreA/B_C"/>
</dbReference>
<evidence type="ECO:0000259" key="2">
    <source>
        <dbReference type="Pfam" id="PF01272"/>
    </source>
</evidence>
<dbReference type="GO" id="GO:0003746">
    <property type="term" value="F:translation elongation factor activity"/>
    <property type="evidence" value="ECO:0007669"/>
    <property type="project" value="UniProtKB-KW"/>
</dbReference>
<name>A0ABS0TFT4_9FLAO</name>
<dbReference type="RefSeq" id="WP_198637743.1">
    <property type="nucleotide sequence ID" value="NZ_JAEHNY010000002.1"/>
</dbReference>
<feature type="region of interest" description="Disordered" evidence="1">
    <location>
        <begin position="1"/>
        <end position="33"/>
    </location>
</feature>
<dbReference type="EMBL" id="JAEHNY010000002">
    <property type="protein sequence ID" value="MBI6118899.1"/>
    <property type="molecule type" value="Genomic_DNA"/>
</dbReference>
<evidence type="ECO:0000313" key="3">
    <source>
        <dbReference type="EMBL" id="MBI6118899.1"/>
    </source>
</evidence>
<dbReference type="PANTHER" id="PTHR30437:SF4">
    <property type="entry name" value="TRANSCRIPTION ELONGATION FACTOR GREA"/>
    <property type="match status" value="1"/>
</dbReference>
<dbReference type="InterPro" id="IPR036953">
    <property type="entry name" value="GreA/GreB_C_sf"/>
</dbReference>
<dbReference type="SUPFAM" id="SSF54534">
    <property type="entry name" value="FKBP-like"/>
    <property type="match status" value="1"/>
</dbReference>
<proteinExistence type="predicted"/>
<dbReference type="PIRSF" id="PIRSF006092">
    <property type="entry name" value="GreA_GreB"/>
    <property type="match status" value="1"/>
</dbReference>
<keyword evidence="3" id="KW-0648">Protein biosynthesis</keyword>